<dbReference type="EMBL" id="CAJQZP010001141">
    <property type="protein sequence ID" value="CAG5021001.1"/>
    <property type="molecule type" value="Genomic_DNA"/>
</dbReference>
<dbReference type="OrthoDB" id="6929884at2759"/>
<name>A0A8S3XEQ6_PARAO</name>
<comment type="caution">
    <text evidence="1">The sequence shown here is derived from an EMBL/GenBank/DDBJ whole genome shotgun (WGS) entry which is preliminary data.</text>
</comment>
<evidence type="ECO:0000313" key="2">
    <source>
        <dbReference type="Proteomes" id="UP000691718"/>
    </source>
</evidence>
<evidence type="ECO:0000313" key="1">
    <source>
        <dbReference type="EMBL" id="CAG5021001.1"/>
    </source>
</evidence>
<organism evidence="1 2">
    <name type="scientific">Parnassius apollo</name>
    <name type="common">Apollo butterfly</name>
    <name type="synonym">Papilio apollo</name>
    <dbReference type="NCBI Taxonomy" id="110799"/>
    <lineage>
        <taxon>Eukaryota</taxon>
        <taxon>Metazoa</taxon>
        <taxon>Ecdysozoa</taxon>
        <taxon>Arthropoda</taxon>
        <taxon>Hexapoda</taxon>
        <taxon>Insecta</taxon>
        <taxon>Pterygota</taxon>
        <taxon>Neoptera</taxon>
        <taxon>Endopterygota</taxon>
        <taxon>Lepidoptera</taxon>
        <taxon>Glossata</taxon>
        <taxon>Ditrysia</taxon>
        <taxon>Papilionoidea</taxon>
        <taxon>Papilionidae</taxon>
        <taxon>Parnassiinae</taxon>
        <taxon>Parnassini</taxon>
        <taxon>Parnassius</taxon>
        <taxon>Parnassius</taxon>
    </lineage>
</organism>
<gene>
    <name evidence="1" type="ORF">PAPOLLO_LOCUS17458</name>
</gene>
<protein>
    <submittedName>
        <fullName evidence="1">(apollo) hypothetical protein</fullName>
    </submittedName>
</protein>
<keyword evidence="2" id="KW-1185">Reference proteome</keyword>
<dbReference type="Proteomes" id="UP000691718">
    <property type="component" value="Unassembled WGS sequence"/>
</dbReference>
<accession>A0A8S3XEQ6</accession>
<sequence>MVKFGKNKFKALNKLTKNRNVAPNNVTNKILKKKLNVEKKVTFQKEVLLKETVKNDTLVHNIKKTELLLNNLSKKRDEKKVTIQEPVNKTKKLKPVEKHRKRQQTQLNDTKLLLKLMKKK</sequence>
<reference evidence="1" key="1">
    <citation type="submission" date="2021-04" db="EMBL/GenBank/DDBJ databases">
        <authorList>
            <person name="Tunstrom K."/>
        </authorList>
    </citation>
    <scope>NUCLEOTIDE SEQUENCE</scope>
</reference>
<proteinExistence type="predicted"/>
<dbReference type="AlphaFoldDB" id="A0A8S3XEQ6"/>